<reference evidence="1" key="1">
    <citation type="submission" date="2015-07" db="EMBL/GenBank/DDBJ databases">
        <title>MeaNS - Measles Nucleotide Surveillance Program.</title>
        <authorList>
            <person name="Tran T."/>
            <person name="Druce J."/>
        </authorList>
    </citation>
    <scope>NUCLEOTIDE SEQUENCE</scope>
    <source>
        <strain evidence="1">UCB-OBI-ISO-001</strain>
        <tissue evidence="1">Gonad</tissue>
    </source>
</reference>
<protein>
    <submittedName>
        <fullName evidence="1">Uncharacterized protein</fullName>
    </submittedName>
</protein>
<evidence type="ECO:0000313" key="1">
    <source>
        <dbReference type="EMBL" id="KOG00421.1"/>
    </source>
</evidence>
<name>A0A0L8IG10_OCTBM</name>
<sequence length="82" mass="9686">MHVECIIYKFLYSLTHKHYAGEAPILHFSSIACENLFILYFKFVIMPGSKAYLQKEEVQEMCIYMKFVISYSFLVWAFAAEI</sequence>
<accession>A0A0L8IG10</accession>
<organism evidence="1">
    <name type="scientific">Octopus bimaculoides</name>
    <name type="common">California two-spotted octopus</name>
    <dbReference type="NCBI Taxonomy" id="37653"/>
    <lineage>
        <taxon>Eukaryota</taxon>
        <taxon>Metazoa</taxon>
        <taxon>Spiralia</taxon>
        <taxon>Lophotrochozoa</taxon>
        <taxon>Mollusca</taxon>
        <taxon>Cephalopoda</taxon>
        <taxon>Coleoidea</taxon>
        <taxon>Octopodiformes</taxon>
        <taxon>Octopoda</taxon>
        <taxon>Incirrata</taxon>
        <taxon>Octopodidae</taxon>
        <taxon>Octopus</taxon>
    </lineage>
</organism>
<gene>
    <name evidence="1" type="ORF">OCBIM_22004419mg</name>
</gene>
<dbReference type="AlphaFoldDB" id="A0A0L8IG10"/>
<dbReference type="EMBL" id="KQ415804">
    <property type="protein sequence ID" value="KOG00421.1"/>
    <property type="molecule type" value="Genomic_DNA"/>
</dbReference>
<proteinExistence type="predicted"/>